<feature type="transmembrane region" description="Helical" evidence="2">
    <location>
        <begin position="131"/>
        <end position="154"/>
    </location>
</feature>
<keyword evidence="2" id="KW-0472">Membrane</keyword>
<proteinExistence type="predicted"/>
<name>A0A6G1HC88_9PEZI</name>
<dbReference type="OrthoDB" id="5431149at2759"/>
<organism evidence="3 4">
    <name type="scientific">Aulographum hederae CBS 113979</name>
    <dbReference type="NCBI Taxonomy" id="1176131"/>
    <lineage>
        <taxon>Eukaryota</taxon>
        <taxon>Fungi</taxon>
        <taxon>Dikarya</taxon>
        <taxon>Ascomycota</taxon>
        <taxon>Pezizomycotina</taxon>
        <taxon>Dothideomycetes</taxon>
        <taxon>Pleosporomycetidae</taxon>
        <taxon>Aulographales</taxon>
        <taxon>Aulographaceae</taxon>
    </lineage>
</organism>
<sequence length="482" mass="51896">MPGPERAKRRNPRLLSLVLGFVTLPFVFTSTALTTFDAEILRAAGVAFSGVAIAAASCNVLTLGFIITAVVYRSQKGIELYIYSSRRRWLSLAFSILSAVTTAAAIVLTIAELSLKANHEEARATTRPRLSMGFLMAEFVIAGLSAILQVIFYCTTLLQREDAVYTQQESVPGSTEICTQPTRNDHTRSVSLSILPAPRILDAGVPSPTFSISSRASLLSLRSSVQSLQHVIRPTDSRTKLLRNGAAGSHDSLHSLSQRVSASVESIAQTNGFDTWDTSSVDPQARDTVLQSVPRRGRTLEPIPGSRPASPAHPLDGPFPNADCTDKSPERPGTSTSSIEQLRKLRSPPSHNSLNNIHPTSRPTSPEEAHIHPLFRSDSPAPPSTTPGTVITASPFSGHAIPGRSFSRARSRAGSRNGSPPRGFVRQSQSLDDLRQPLQRPPAISPDMPRSMTPPIPEFVLAASVERSPSRKRSEKSPGSAS</sequence>
<evidence type="ECO:0000313" key="4">
    <source>
        <dbReference type="Proteomes" id="UP000800041"/>
    </source>
</evidence>
<feature type="compositionally biased region" description="Polar residues" evidence="1">
    <location>
        <begin position="386"/>
        <end position="395"/>
    </location>
</feature>
<keyword evidence="2" id="KW-1133">Transmembrane helix</keyword>
<feature type="transmembrane region" description="Helical" evidence="2">
    <location>
        <begin position="48"/>
        <end position="72"/>
    </location>
</feature>
<evidence type="ECO:0000256" key="1">
    <source>
        <dbReference type="SAM" id="MobiDB-lite"/>
    </source>
</evidence>
<feature type="compositionally biased region" description="Low complexity" evidence="1">
    <location>
        <begin position="414"/>
        <end position="423"/>
    </location>
</feature>
<feature type="compositionally biased region" description="Polar residues" evidence="1">
    <location>
        <begin position="349"/>
        <end position="364"/>
    </location>
</feature>
<dbReference type="Proteomes" id="UP000800041">
    <property type="component" value="Unassembled WGS sequence"/>
</dbReference>
<feature type="transmembrane region" description="Helical" evidence="2">
    <location>
        <begin position="92"/>
        <end position="111"/>
    </location>
</feature>
<dbReference type="AlphaFoldDB" id="A0A6G1HC88"/>
<evidence type="ECO:0000256" key="2">
    <source>
        <dbReference type="SAM" id="Phobius"/>
    </source>
</evidence>
<gene>
    <name evidence="3" type="ORF">K402DRAFT_400845</name>
</gene>
<accession>A0A6G1HC88</accession>
<reference evidence="3" key="1">
    <citation type="journal article" date="2020" name="Stud. Mycol.">
        <title>101 Dothideomycetes genomes: a test case for predicting lifestyles and emergence of pathogens.</title>
        <authorList>
            <person name="Haridas S."/>
            <person name="Albert R."/>
            <person name="Binder M."/>
            <person name="Bloem J."/>
            <person name="Labutti K."/>
            <person name="Salamov A."/>
            <person name="Andreopoulos B."/>
            <person name="Baker S."/>
            <person name="Barry K."/>
            <person name="Bills G."/>
            <person name="Bluhm B."/>
            <person name="Cannon C."/>
            <person name="Castanera R."/>
            <person name="Culley D."/>
            <person name="Daum C."/>
            <person name="Ezra D."/>
            <person name="Gonzalez J."/>
            <person name="Henrissat B."/>
            <person name="Kuo A."/>
            <person name="Liang C."/>
            <person name="Lipzen A."/>
            <person name="Lutzoni F."/>
            <person name="Magnuson J."/>
            <person name="Mondo S."/>
            <person name="Nolan M."/>
            <person name="Ohm R."/>
            <person name="Pangilinan J."/>
            <person name="Park H.-J."/>
            <person name="Ramirez L."/>
            <person name="Alfaro M."/>
            <person name="Sun H."/>
            <person name="Tritt A."/>
            <person name="Yoshinaga Y."/>
            <person name="Zwiers L.-H."/>
            <person name="Turgeon B."/>
            <person name="Goodwin S."/>
            <person name="Spatafora J."/>
            <person name="Crous P."/>
            <person name="Grigoriev I."/>
        </authorList>
    </citation>
    <scope>NUCLEOTIDE SEQUENCE</scope>
    <source>
        <strain evidence="3">CBS 113979</strain>
    </source>
</reference>
<dbReference type="EMBL" id="ML977141">
    <property type="protein sequence ID" value="KAF1990662.1"/>
    <property type="molecule type" value="Genomic_DNA"/>
</dbReference>
<feature type="region of interest" description="Disordered" evidence="1">
    <location>
        <begin position="273"/>
        <end position="482"/>
    </location>
</feature>
<protein>
    <submittedName>
        <fullName evidence="3">Uncharacterized protein</fullName>
    </submittedName>
</protein>
<feature type="compositionally biased region" description="Polar residues" evidence="1">
    <location>
        <begin position="273"/>
        <end position="282"/>
    </location>
</feature>
<keyword evidence="2" id="KW-0812">Transmembrane</keyword>
<evidence type="ECO:0000313" key="3">
    <source>
        <dbReference type="EMBL" id="KAF1990662.1"/>
    </source>
</evidence>
<keyword evidence="4" id="KW-1185">Reference proteome</keyword>